<dbReference type="GO" id="GO:0008168">
    <property type="term" value="F:methyltransferase activity"/>
    <property type="evidence" value="ECO:0007669"/>
    <property type="project" value="UniProtKB-KW"/>
</dbReference>
<dbReference type="SUPFAM" id="SSF53335">
    <property type="entry name" value="S-adenosyl-L-methionine-dependent methyltransferases"/>
    <property type="match status" value="1"/>
</dbReference>
<dbReference type="PANTHER" id="PTHR34203:SF15">
    <property type="entry name" value="SLL1173 PROTEIN"/>
    <property type="match status" value="1"/>
</dbReference>
<reference evidence="2" key="1">
    <citation type="submission" date="2023-06" db="EMBL/GenBank/DDBJ databases">
        <title>Genomic of Agaribacillus aureum.</title>
        <authorList>
            <person name="Wang G."/>
        </authorList>
    </citation>
    <scope>NUCLEOTIDE SEQUENCE</scope>
    <source>
        <strain evidence="2">BMA12</strain>
    </source>
</reference>
<proteinExistence type="predicted"/>
<dbReference type="Proteomes" id="UP001172083">
    <property type="component" value="Unassembled WGS sequence"/>
</dbReference>
<feature type="domain" description="Methyltransferase FkbM" evidence="1">
    <location>
        <begin position="40"/>
        <end position="173"/>
    </location>
</feature>
<keyword evidence="2" id="KW-0489">Methyltransferase</keyword>
<dbReference type="Pfam" id="PF05050">
    <property type="entry name" value="Methyltransf_21"/>
    <property type="match status" value="1"/>
</dbReference>
<evidence type="ECO:0000313" key="3">
    <source>
        <dbReference type="Proteomes" id="UP001172083"/>
    </source>
</evidence>
<gene>
    <name evidence="2" type="ORF">QQ020_08150</name>
</gene>
<dbReference type="InterPro" id="IPR006342">
    <property type="entry name" value="FkbM_mtfrase"/>
</dbReference>
<comment type="caution">
    <text evidence="2">The sequence shown here is derived from an EMBL/GenBank/DDBJ whole genome shotgun (WGS) entry which is preliminary data.</text>
</comment>
<accession>A0ABT8L2Q1</accession>
<protein>
    <submittedName>
        <fullName evidence="2">FkbM family methyltransferase</fullName>
    </submittedName>
</protein>
<evidence type="ECO:0000259" key="1">
    <source>
        <dbReference type="Pfam" id="PF05050"/>
    </source>
</evidence>
<dbReference type="EMBL" id="JAUJEB010000001">
    <property type="protein sequence ID" value="MDN5212019.1"/>
    <property type="molecule type" value="Genomic_DNA"/>
</dbReference>
<dbReference type="GO" id="GO:0032259">
    <property type="term" value="P:methylation"/>
    <property type="evidence" value="ECO:0007669"/>
    <property type="project" value="UniProtKB-KW"/>
</dbReference>
<organism evidence="2 3">
    <name type="scientific">Agaribacillus aureus</name>
    <dbReference type="NCBI Taxonomy" id="3051825"/>
    <lineage>
        <taxon>Bacteria</taxon>
        <taxon>Pseudomonadati</taxon>
        <taxon>Bacteroidota</taxon>
        <taxon>Cytophagia</taxon>
        <taxon>Cytophagales</taxon>
        <taxon>Splendidivirgaceae</taxon>
        <taxon>Agaribacillus</taxon>
    </lineage>
</organism>
<keyword evidence="2" id="KW-0808">Transferase</keyword>
<dbReference type="PANTHER" id="PTHR34203">
    <property type="entry name" value="METHYLTRANSFERASE, FKBM FAMILY PROTEIN"/>
    <property type="match status" value="1"/>
</dbReference>
<sequence length="253" mass="29223">MKKKLGIIRSFFIYYLKPFNGLRLIKFYSHFIKKGDLCFDIGAHLGNRTNAWLKMGATVVAVEPQPSCVDFLERKFGQHHNFQLVPKAVDKKTGSANFRISSLYPTISTISKDWQFSKSKKPDTLQYWDDQIDVKTITLDTLIEEFGVPNFCKIDVEDFELEALKGLSFPIAALSFEFFPAKIDKAILCLEALTTLGNYEFNLSYKEYLKLEFHEWVNIEGMIQILNQHDKEISGDIYARLIGDKKHQYPRAT</sequence>
<dbReference type="Gene3D" id="3.40.50.150">
    <property type="entry name" value="Vaccinia Virus protein VP39"/>
    <property type="match status" value="1"/>
</dbReference>
<dbReference type="RefSeq" id="WP_346757344.1">
    <property type="nucleotide sequence ID" value="NZ_JAUJEB010000001.1"/>
</dbReference>
<dbReference type="InterPro" id="IPR052514">
    <property type="entry name" value="SAM-dependent_MTase"/>
</dbReference>
<dbReference type="NCBIfam" id="TIGR01444">
    <property type="entry name" value="fkbM_fam"/>
    <property type="match status" value="1"/>
</dbReference>
<keyword evidence="3" id="KW-1185">Reference proteome</keyword>
<dbReference type="InterPro" id="IPR029063">
    <property type="entry name" value="SAM-dependent_MTases_sf"/>
</dbReference>
<evidence type="ECO:0000313" key="2">
    <source>
        <dbReference type="EMBL" id="MDN5212019.1"/>
    </source>
</evidence>
<name>A0ABT8L2Q1_9BACT</name>